<dbReference type="PROSITE" id="PS50850">
    <property type="entry name" value="MFS"/>
    <property type="match status" value="1"/>
</dbReference>
<evidence type="ECO:0000313" key="11">
    <source>
        <dbReference type="Proteomes" id="UP001082899"/>
    </source>
</evidence>
<dbReference type="InterPro" id="IPR011701">
    <property type="entry name" value="MFS"/>
</dbReference>
<feature type="transmembrane region" description="Helical" evidence="8">
    <location>
        <begin position="70"/>
        <end position="90"/>
    </location>
</feature>
<feature type="transmembrane region" description="Helical" evidence="8">
    <location>
        <begin position="272"/>
        <end position="293"/>
    </location>
</feature>
<proteinExistence type="inferred from homology"/>
<reference evidence="10" key="1">
    <citation type="submission" date="2022-11" db="EMBL/GenBank/DDBJ databases">
        <title>Robbsia betulipollinis sp. nov., isolated from pollen of birch (Betula pendula).</title>
        <authorList>
            <person name="Shi H."/>
            <person name="Ambika Manirajan B."/>
            <person name="Ratering S."/>
            <person name="Geissler-Plaum R."/>
            <person name="Schnell S."/>
        </authorList>
    </citation>
    <scope>NUCLEOTIDE SEQUENCE</scope>
    <source>
        <strain evidence="10">Bb-Pol-6</strain>
    </source>
</reference>
<dbReference type="InterPro" id="IPR020846">
    <property type="entry name" value="MFS_dom"/>
</dbReference>
<dbReference type="PANTHER" id="PTHR43271">
    <property type="entry name" value="BLL2771 PROTEIN"/>
    <property type="match status" value="1"/>
</dbReference>
<dbReference type="Gene3D" id="1.20.1250.20">
    <property type="entry name" value="MFS general substrate transporter like domains"/>
    <property type="match status" value="1"/>
</dbReference>
<dbReference type="InterPro" id="IPR005829">
    <property type="entry name" value="Sugar_transporter_CS"/>
</dbReference>
<evidence type="ECO:0000256" key="1">
    <source>
        <dbReference type="ARBA" id="ARBA00004651"/>
    </source>
</evidence>
<keyword evidence="6 8" id="KW-1133">Transmembrane helix</keyword>
<dbReference type="PANTHER" id="PTHR43271:SF1">
    <property type="entry name" value="INNER MEMBRANE TRANSPORT PROTEIN YNFM"/>
    <property type="match status" value="1"/>
</dbReference>
<gene>
    <name evidence="10" type="ORF">OVY01_20095</name>
</gene>
<keyword evidence="4" id="KW-1003">Cell membrane</keyword>
<evidence type="ECO:0000256" key="7">
    <source>
        <dbReference type="ARBA" id="ARBA00023136"/>
    </source>
</evidence>
<comment type="caution">
    <text evidence="10">The sequence shown here is derived from an EMBL/GenBank/DDBJ whole genome shotgun (WGS) entry which is preliminary data.</text>
</comment>
<dbReference type="InterPro" id="IPR036259">
    <property type="entry name" value="MFS_trans_sf"/>
</dbReference>
<feature type="transmembrane region" description="Helical" evidence="8">
    <location>
        <begin position="134"/>
        <end position="152"/>
    </location>
</feature>
<evidence type="ECO:0000256" key="4">
    <source>
        <dbReference type="ARBA" id="ARBA00022475"/>
    </source>
</evidence>
<dbReference type="PROSITE" id="PS00216">
    <property type="entry name" value="SUGAR_TRANSPORT_1"/>
    <property type="match status" value="1"/>
</dbReference>
<evidence type="ECO:0000256" key="6">
    <source>
        <dbReference type="ARBA" id="ARBA00022989"/>
    </source>
</evidence>
<keyword evidence="7 8" id="KW-0472">Membrane</keyword>
<dbReference type="Proteomes" id="UP001082899">
    <property type="component" value="Unassembled WGS sequence"/>
</dbReference>
<evidence type="ECO:0000256" key="5">
    <source>
        <dbReference type="ARBA" id="ARBA00022692"/>
    </source>
</evidence>
<feature type="transmembrane region" description="Helical" evidence="8">
    <location>
        <begin position="337"/>
        <end position="356"/>
    </location>
</feature>
<feature type="transmembrane region" description="Helical" evidence="8">
    <location>
        <begin position="102"/>
        <end position="122"/>
    </location>
</feature>
<feature type="domain" description="Major facilitator superfamily (MFS) profile" evidence="9">
    <location>
        <begin position="64"/>
        <end position="450"/>
    </location>
</feature>
<accession>A0ABT3ZSC1</accession>
<comment type="subcellular location">
    <subcellularLocation>
        <location evidence="1">Cell membrane</location>
        <topology evidence="1">Multi-pass membrane protein</topology>
    </subcellularLocation>
</comment>
<evidence type="ECO:0000256" key="3">
    <source>
        <dbReference type="ARBA" id="ARBA00022448"/>
    </source>
</evidence>
<keyword evidence="3" id="KW-0813">Transport</keyword>
<dbReference type="Pfam" id="PF07690">
    <property type="entry name" value="MFS_1"/>
    <property type="match status" value="2"/>
</dbReference>
<dbReference type="CDD" id="cd17324">
    <property type="entry name" value="MFS_NepI_like"/>
    <property type="match status" value="1"/>
</dbReference>
<feature type="transmembrane region" description="Helical" evidence="8">
    <location>
        <begin position="422"/>
        <end position="444"/>
    </location>
</feature>
<evidence type="ECO:0000256" key="8">
    <source>
        <dbReference type="SAM" id="Phobius"/>
    </source>
</evidence>
<evidence type="ECO:0000256" key="2">
    <source>
        <dbReference type="ARBA" id="ARBA00008335"/>
    </source>
</evidence>
<dbReference type="EMBL" id="JAPMXC010000010">
    <property type="protein sequence ID" value="MCY0389451.1"/>
    <property type="molecule type" value="Genomic_DNA"/>
</dbReference>
<feature type="transmembrane region" description="Helical" evidence="8">
    <location>
        <begin position="220"/>
        <end position="242"/>
    </location>
</feature>
<evidence type="ECO:0000313" key="10">
    <source>
        <dbReference type="EMBL" id="MCY0389451.1"/>
    </source>
</evidence>
<dbReference type="SUPFAM" id="SSF103473">
    <property type="entry name" value="MFS general substrate transporter"/>
    <property type="match status" value="1"/>
</dbReference>
<dbReference type="RefSeq" id="WP_267849351.1">
    <property type="nucleotide sequence ID" value="NZ_JAPMXC010000010.1"/>
</dbReference>
<name>A0ABT3ZSC1_9BURK</name>
<comment type="similarity">
    <text evidence="2">Belongs to the major facilitator superfamily.</text>
</comment>
<protein>
    <submittedName>
        <fullName evidence="10">MFS transporter</fullName>
    </submittedName>
</protein>
<organism evidence="10 11">
    <name type="scientific">Robbsia betulipollinis</name>
    <dbReference type="NCBI Taxonomy" id="2981849"/>
    <lineage>
        <taxon>Bacteria</taxon>
        <taxon>Pseudomonadati</taxon>
        <taxon>Pseudomonadota</taxon>
        <taxon>Betaproteobacteria</taxon>
        <taxon>Burkholderiales</taxon>
        <taxon>Burkholderiaceae</taxon>
        <taxon>Robbsia</taxon>
    </lineage>
</organism>
<keyword evidence="5 8" id="KW-0812">Transmembrane</keyword>
<feature type="transmembrane region" description="Helical" evidence="8">
    <location>
        <begin position="397"/>
        <end position="416"/>
    </location>
</feature>
<feature type="transmembrane region" description="Helical" evidence="8">
    <location>
        <begin position="193"/>
        <end position="214"/>
    </location>
</feature>
<feature type="transmembrane region" description="Helical" evidence="8">
    <location>
        <begin position="362"/>
        <end position="385"/>
    </location>
</feature>
<feature type="transmembrane region" description="Helical" evidence="8">
    <location>
        <begin position="313"/>
        <end position="330"/>
    </location>
</feature>
<evidence type="ECO:0000259" key="9">
    <source>
        <dbReference type="PROSITE" id="PS50850"/>
    </source>
</evidence>
<feature type="transmembrane region" description="Helical" evidence="8">
    <location>
        <begin position="158"/>
        <end position="181"/>
    </location>
</feature>
<keyword evidence="11" id="KW-1185">Reference proteome</keyword>
<sequence length="453" mass="46608">MTSRFKPAAPEPLAPVPPFAPAPPVAGAPPIAGSPPAVIQGDAPAPVPAPAPAALAWVTRGSPAYRRISLALFLSGFATFSLLYCVQPLLPALTVEFGIGAAQSSLALSLSTGFLAFSILCAGAVSERVGRRGLMFTSMALAAAFNVLAAIAPSWHLILLARALEGFVLGGVPAVAMAYLAEEIDPRGLGLSMGLYVGGTAFGGMMGRVGMSFLTDAFSWRHAMMTLGVIDLLAAAAFVWLLPVSRNFTPRTGLGPAHHLALWRRHLAHPQLPALFGVGCLVMGAFVTVYNYAGFRLLGAPFNLSASETGLIFSAYLFGMVASSAAGALADRFGRGPVMISGIAVAVLGLLLTLPASLPATIVGLVAITIGFFITHAVASGWVGALANGAKGHAASLYLLAYYLGSSVLGSAGGWFWEAHRWGGVVCFAFALLAACLALGLRVWRGPARRGAA</sequence>